<keyword evidence="6" id="KW-0132">Cell division</keyword>
<dbReference type="SMART" id="SM00468">
    <property type="entry name" value="PreSET"/>
    <property type="match status" value="1"/>
</dbReference>
<keyword evidence="14" id="KW-0131">Cell cycle</keyword>
<dbReference type="PANTHER" id="PTHR46024:SF3">
    <property type="entry name" value="HISTONE-LYSINE N-METHYLTRANSFERASE SETDB2"/>
    <property type="match status" value="1"/>
</dbReference>
<keyword evidence="13" id="KW-0539">Nucleus</keyword>
<dbReference type="InterPro" id="IPR051516">
    <property type="entry name" value="SETDB_methyltransferase"/>
</dbReference>
<evidence type="ECO:0000256" key="15">
    <source>
        <dbReference type="ARBA" id="ARBA00039052"/>
    </source>
</evidence>
<accession>A0A9Y4NW08</accession>
<evidence type="ECO:0000259" key="21">
    <source>
        <dbReference type="PROSITE" id="PS50867"/>
    </source>
</evidence>
<keyword evidence="10" id="KW-0498">Mitosis</keyword>
<evidence type="ECO:0000313" key="23">
    <source>
        <dbReference type="Proteomes" id="UP000694891"/>
    </source>
</evidence>
<dbReference type="Proteomes" id="UP000694891">
    <property type="component" value="Unplaced"/>
</dbReference>
<keyword evidence="11" id="KW-0862">Zinc</keyword>
<evidence type="ECO:0000313" key="24">
    <source>
        <dbReference type="RefSeq" id="XP_008304295.1"/>
    </source>
</evidence>
<evidence type="ECO:0000256" key="8">
    <source>
        <dbReference type="ARBA" id="ARBA00022691"/>
    </source>
</evidence>
<dbReference type="GO" id="GO:0070828">
    <property type="term" value="P:heterochromatin organization"/>
    <property type="evidence" value="ECO:0007669"/>
    <property type="project" value="TreeGrafter"/>
</dbReference>
<dbReference type="PROSITE" id="PS50868">
    <property type="entry name" value="POST_SET"/>
    <property type="match status" value="1"/>
</dbReference>
<reference evidence="24" key="1">
    <citation type="submission" date="2025-08" db="UniProtKB">
        <authorList>
            <consortium name="RefSeq"/>
        </authorList>
    </citation>
    <scope>IDENTIFICATION</scope>
</reference>
<keyword evidence="5" id="KW-0489">Methyltransferase</keyword>
<keyword evidence="8" id="KW-0949">S-adenosyl-L-methionine</keyword>
<evidence type="ECO:0000259" key="20">
    <source>
        <dbReference type="PROSITE" id="PS50280"/>
    </source>
</evidence>
<dbReference type="PANTHER" id="PTHR46024">
    <property type="entry name" value="HISTONE-LYSINE N-METHYLTRANSFERASE EGGLESS"/>
    <property type="match status" value="1"/>
</dbReference>
<dbReference type="SUPFAM" id="SSF54171">
    <property type="entry name" value="DNA-binding domain"/>
    <property type="match status" value="1"/>
</dbReference>
<evidence type="ECO:0000256" key="10">
    <source>
        <dbReference type="ARBA" id="ARBA00022776"/>
    </source>
</evidence>
<dbReference type="SUPFAM" id="SSF82199">
    <property type="entry name" value="SET domain"/>
    <property type="match status" value="1"/>
</dbReference>
<dbReference type="GO" id="GO:0140947">
    <property type="term" value="F:histone H3K9me2 methyltransferase activity"/>
    <property type="evidence" value="ECO:0007669"/>
    <property type="project" value="UniProtKB-EC"/>
</dbReference>
<dbReference type="InterPro" id="IPR007728">
    <property type="entry name" value="Pre-SET_dom"/>
</dbReference>
<feature type="region of interest" description="Disordered" evidence="19">
    <location>
        <begin position="452"/>
        <end position="474"/>
    </location>
</feature>
<name>A0A9Y4NW08_9TELE</name>
<evidence type="ECO:0000256" key="4">
    <source>
        <dbReference type="ARBA" id="ARBA00022473"/>
    </source>
</evidence>
<feature type="compositionally biased region" description="Pro residues" evidence="19">
    <location>
        <begin position="460"/>
        <end position="473"/>
    </location>
</feature>
<dbReference type="CTD" id="83852"/>
<dbReference type="GO" id="GO:0010629">
    <property type="term" value="P:negative regulation of gene expression"/>
    <property type="evidence" value="ECO:0007669"/>
    <property type="project" value="TreeGrafter"/>
</dbReference>
<keyword evidence="12" id="KW-0156">Chromatin regulator</keyword>
<organism evidence="23 24">
    <name type="scientific">Stegastes partitus</name>
    <name type="common">bicolor damselfish</name>
    <dbReference type="NCBI Taxonomy" id="144197"/>
    <lineage>
        <taxon>Eukaryota</taxon>
        <taxon>Metazoa</taxon>
        <taxon>Chordata</taxon>
        <taxon>Craniata</taxon>
        <taxon>Vertebrata</taxon>
        <taxon>Euteleostomi</taxon>
        <taxon>Actinopterygii</taxon>
        <taxon>Neopterygii</taxon>
        <taxon>Teleostei</taxon>
        <taxon>Neoteleostei</taxon>
        <taxon>Acanthomorphata</taxon>
        <taxon>Ovalentaria</taxon>
        <taxon>Pomacentridae</taxon>
        <taxon>Stegastes</taxon>
    </lineage>
</organism>
<evidence type="ECO:0000256" key="9">
    <source>
        <dbReference type="ARBA" id="ARBA00022723"/>
    </source>
</evidence>
<feature type="domain" description="Pre-SET" evidence="21">
    <location>
        <begin position="316"/>
        <end position="377"/>
    </location>
</feature>
<dbReference type="Gene3D" id="2.170.270.10">
    <property type="entry name" value="SET domain"/>
    <property type="match status" value="2"/>
</dbReference>
<keyword evidence="23" id="KW-1185">Reference proteome</keyword>
<dbReference type="InterPro" id="IPR003616">
    <property type="entry name" value="Post-SET_dom"/>
</dbReference>
<evidence type="ECO:0000256" key="13">
    <source>
        <dbReference type="ARBA" id="ARBA00023242"/>
    </source>
</evidence>
<evidence type="ECO:0000256" key="14">
    <source>
        <dbReference type="ARBA" id="ARBA00023306"/>
    </source>
</evidence>
<dbReference type="InterPro" id="IPR001739">
    <property type="entry name" value="Methyl_CpG_DNA-bd"/>
</dbReference>
<evidence type="ECO:0000256" key="16">
    <source>
        <dbReference type="ARBA" id="ARBA00040299"/>
    </source>
</evidence>
<dbReference type="CDD" id="cd00122">
    <property type="entry name" value="MBD"/>
    <property type="match status" value="1"/>
</dbReference>
<feature type="domain" description="SET" evidence="20">
    <location>
        <begin position="380"/>
        <end position="599"/>
    </location>
</feature>
<evidence type="ECO:0000256" key="2">
    <source>
        <dbReference type="ARBA" id="ARBA00004286"/>
    </source>
</evidence>
<proteinExistence type="predicted"/>
<evidence type="ECO:0000256" key="17">
    <source>
        <dbReference type="ARBA" id="ARBA00042995"/>
    </source>
</evidence>
<evidence type="ECO:0000256" key="7">
    <source>
        <dbReference type="ARBA" id="ARBA00022679"/>
    </source>
</evidence>
<keyword evidence="7" id="KW-0808">Transferase</keyword>
<dbReference type="GO" id="GO:0008270">
    <property type="term" value="F:zinc ion binding"/>
    <property type="evidence" value="ECO:0007669"/>
    <property type="project" value="InterPro"/>
</dbReference>
<dbReference type="InterPro" id="IPR001214">
    <property type="entry name" value="SET_dom"/>
</dbReference>
<evidence type="ECO:0000256" key="1">
    <source>
        <dbReference type="ARBA" id="ARBA00004123"/>
    </source>
</evidence>
<evidence type="ECO:0000256" key="3">
    <source>
        <dbReference type="ARBA" id="ARBA00022454"/>
    </source>
</evidence>
<keyword evidence="4" id="KW-0217">Developmental protein</keyword>
<evidence type="ECO:0000256" key="19">
    <source>
        <dbReference type="SAM" id="MobiDB-lite"/>
    </source>
</evidence>
<dbReference type="Pfam" id="PF00856">
    <property type="entry name" value="SET"/>
    <property type="match status" value="1"/>
</dbReference>
<dbReference type="PROSITE" id="PS50280">
    <property type="entry name" value="SET"/>
    <property type="match status" value="1"/>
</dbReference>
<dbReference type="InterPro" id="IPR046341">
    <property type="entry name" value="SET_dom_sf"/>
</dbReference>
<comment type="subcellular location">
    <subcellularLocation>
        <location evidence="2">Chromosome</location>
    </subcellularLocation>
    <subcellularLocation>
        <location evidence="1">Nucleus</location>
    </subcellularLocation>
</comment>
<keyword evidence="3" id="KW-0158">Chromosome</keyword>
<dbReference type="GO" id="GO:0005694">
    <property type="term" value="C:chromosome"/>
    <property type="evidence" value="ECO:0007669"/>
    <property type="project" value="UniProtKB-SubCell"/>
</dbReference>
<evidence type="ECO:0000256" key="5">
    <source>
        <dbReference type="ARBA" id="ARBA00022603"/>
    </source>
</evidence>
<dbReference type="RefSeq" id="XP_008304295.1">
    <property type="nucleotide sequence ID" value="XM_008306073.1"/>
</dbReference>
<dbReference type="GO" id="GO:0051301">
    <property type="term" value="P:cell division"/>
    <property type="evidence" value="ECO:0007669"/>
    <property type="project" value="UniProtKB-KW"/>
</dbReference>
<dbReference type="EC" id="2.1.1.366" evidence="15"/>
<dbReference type="GO" id="GO:0005634">
    <property type="term" value="C:nucleus"/>
    <property type="evidence" value="ECO:0007669"/>
    <property type="project" value="UniProtKB-SubCell"/>
</dbReference>
<keyword evidence="9" id="KW-0479">Metal-binding</keyword>
<dbReference type="GO" id="GO:0032259">
    <property type="term" value="P:methylation"/>
    <property type="evidence" value="ECO:0007669"/>
    <property type="project" value="UniProtKB-KW"/>
</dbReference>
<dbReference type="PROSITE" id="PS50867">
    <property type="entry name" value="PRE_SET"/>
    <property type="match status" value="1"/>
</dbReference>
<evidence type="ECO:0000259" key="22">
    <source>
        <dbReference type="PROSITE" id="PS50868"/>
    </source>
</evidence>
<dbReference type="GeneID" id="103375754"/>
<evidence type="ECO:0000256" key="18">
    <source>
        <dbReference type="ARBA" id="ARBA00049087"/>
    </source>
</evidence>
<comment type="catalytic activity">
    <reaction evidence="18">
        <text>N(6),N(6)-dimethyl-L-lysyl(9)-[histone H3] + S-adenosyl-L-methionine = N(6),N(6),N(6)-trimethyl-L-lysyl(9)-[histone H3] + S-adenosyl-L-homocysteine + H(+)</text>
        <dbReference type="Rhea" id="RHEA:60288"/>
        <dbReference type="Rhea" id="RHEA-COMP:15538"/>
        <dbReference type="Rhea" id="RHEA-COMP:15541"/>
        <dbReference type="ChEBI" id="CHEBI:15378"/>
        <dbReference type="ChEBI" id="CHEBI:57856"/>
        <dbReference type="ChEBI" id="CHEBI:59789"/>
        <dbReference type="ChEBI" id="CHEBI:61961"/>
        <dbReference type="ChEBI" id="CHEBI:61976"/>
        <dbReference type="EC" id="2.1.1.366"/>
    </reaction>
</comment>
<dbReference type="Pfam" id="PF05033">
    <property type="entry name" value="Pre-SET"/>
    <property type="match status" value="1"/>
</dbReference>
<dbReference type="Pfam" id="PF01429">
    <property type="entry name" value="MBD"/>
    <property type="match status" value="1"/>
</dbReference>
<dbReference type="InterPro" id="IPR016177">
    <property type="entry name" value="DNA-bd_dom_sf"/>
</dbReference>
<sequence>MDSAALPETQHVERAKTFWAEEDVDQVFEGVYVYLDHLKRVLKAHTATDKEYVQALRLLECLDCSSSVCPADQDPSVVQVVIGSGKFRLKWRWQWASNSFTVFSSADELLPTEFSHCSPTADGTGSSSAPPAGREELLPPLLPVQLQYQLHTCCKACLPSLPSMPQSMPPFWGQNPLKVPLLCGFKRLSAVPLMSLPGGGGACEDEGVAYDWDVIYKAPCGRSLRNHDDVMRFLLATESYDVLQVDFFTFSAAVRLDPPPTAGPRRPEQDLSRGAEPTPVELCIGDGGVRPADFRYRKDRWPHGCFLSRSPALFDACCDCLDGCSNARSCACVAMTSGGRRYSHHRLLEPVLTGLYECGPWCGCDRARCQNRLVQRGVRVRLQVFQTLDRGWGVRCRDDLDRGTFVCIYAGVVLQRVPSLAEPPPPKLTRADLPSDDEVEVVTEWLAPPVLEGRSNLLETPPPTSPPTSPPLHVPVIQRHADTAATPPDRDKVQMVLVGGAEPTSPSAGDQDQKVSMATVLQVRTKTNVQKSLKRTMDDVCLIDASREGNVGRFINHSCQPNLFVQNVFTDSHDPAFPVVAFFTSRAVAAGTELTWDYCADTPTSSPPQQQEVHCLCGTDDCRRRIAVWDNLCDGRMAAEAQMTQTDRNK</sequence>
<dbReference type="AlphaFoldDB" id="A0A9Y4NW08"/>
<evidence type="ECO:0000256" key="12">
    <source>
        <dbReference type="ARBA" id="ARBA00022853"/>
    </source>
</evidence>
<evidence type="ECO:0000256" key="11">
    <source>
        <dbReference type="ARBA" id="ARBA00022833"/>
    </source>
</evidence>
<dbReference type="SMART" id="SM00391">
    <property type="entry name" value="MBD"/>
    <property type="match status" value="1"/>
</dbReference>
<dbReference type="SMART" id="SM00317">
    <property type="entry name" value="SET"/>
    <property type="match status" value="1"/>
</dbReference>
<gene>
    <name evidence="24" type="primary">setdb2</name>
</gene>
<protein>
    <recommendedName>
        <fullName evidence="16">Histone-lysine N-methyltransferase SETDB2</fullName>
        <ecNumber evidence="15">2.1.1.366</ecNumber>
    </recommendedName>
    <alternativeName>
        <fullName evidence="17">SET domain bifurcated 2</fullName>
    </alternativeName>
</protein>
<evidence type="ECO:0000256" key="6">
    <source>
        <dbReference type="ARBA" id="ARBA00022618"/>
    </source>
</evidence>
<dbReference type="GO" id="GO:0003677">
    <property type="term" value="F:DNA binding"/>
    <property type="evidence" value="ECO:0007669"/>
    <property type="project" value="InterPro"/>
</dbReference>
<feature type="domain" description="Post-SET" evidence="22">
    <location>
        <begin position="611"/>
        <end position="627"/>
    </location>
</feature>